<dbReference type="InterPro" id="IPR036388">
    <property type="entry name" value="WH-like_DNA-bd_sf"/>
</dbReference>
<dbReference type="EMBL" id="DXCK01000036">
    <property type="protein sequence ID" value="HIZ01042.1"/>
    <property type="molecule type" value="Genomic_DNA"/>
</dbReference>
<evidence type="ECO:0000313" key="2">
    <source>
        <dbReference type="Proteomes" id="UP000824023"/>
    </source>
</evidence>
<dbReference type="Gene3D" id="1.10.10.10">
    <property type="entry name" value="Winged helix-like DNA-binding domain superfamily/Winged helix DNA-binding domain"/>
    <property type="match status" value="1"/>
</dbReference>
<name>A0A9D2CWM8_9BACE</name>
<comment type="caution">
    <text evidence="1">The sequence shown here is derived from an EMBL/GenBank/DDBJ whole genome shotgun (WGS) entry which is preliminary data.</text>
</comment>
<accession>A0A9D2CWM8</accession>
<dbReference type="AlphaFoldDB" id="A0A9D2CWM8"/>
<organism evidence="1 2">
    <name type="scientific">Candidatus Bacteroides merdipullorum</name>
    <dbReference type="NCBI Taxonomy" id="2838474"/>
    <lineage>
        <taxon>Bacteria</taxon>
        <taxon>Pseudomonadati</taxon>
        <taxon>Bacteroidota</taxon>
        <taxon>Bacteroidia</taxon>
        <taxon>Bacteroidales</taxon>
        <taxon>Bacteroidaceae</taxon>
        <taxon>Bacteroides</taxon>
    </lineage>
</organism>
<sequence length="74" mass="8613">MDSQTIGQNAGLIWRLLDHNRKWEYNELKDATGLSDRDLNAAIGWLAREDKIQFETSQVDGHDYLYLELNLYIG</sequence>
<proteinExistence type="predicted"/>
<evidence type="ECO:0000313" key="1">
    <source>
        <dbReference type="EMBL" id="HIZ01042.1"/>
    </source>
</evidence>
<dbReference type="InterPro" id="IPR019707">
    <property type="entry name" value="DUF2582"/>
</dbReference>
<dbReference type="Pfam" id="PF10771">
    <property type="entry name" value="DUF2582"/>
    <property type="match status" value="1"/>
</dbReference>
<protein>
    <submittedName>
        <fullName evidence="1">Winged helix-turn-helix domain-containing protein</fullName>
    </submittedName>
</protein>
<gene>
    <name evidence="1" type="ORF">H9819_02160</name>
</gene>
<reference evidence="1" key="2">
    <citation type="submission" date="2021-04" db="EMBL/GenBank/DDBJ databases">
        <authorList>
            <person name="Gilroy R."/>
        </authorList>
    </citation>
    <scope>NUCLEOTIDE SEQUENCE</scope>
    <source>
        <strain evidence="1">ChiHjej12B11-24981</strain>
    </source>
</reference>
<dbReference type="Proteomes" id="UP000824023">
    <property type="component" value="Unassembled WGS sequence"/>
</dbReference>
<reference evidence="1" key="1">
    <citation type="journal article" date="2021" name="PeerJ">
        <title>Extensive microbial diversity within the chicken gut microbiome revealed by metagenomics and culture.</title>
        <authorList>
            <person name="Gilroy R."/>
            <person name="Ravi A."/>
            <person name="Getino M."/>
            <person name="Pursley I."/>
            <person name="Horton D.L."/>
            <person name="Alikhan N.F."/>
            <person name="Baker D."/>
            <person name="Gharbi K."/>
            <person name="Hall N."/>
            <person name="Watson M."/>
            <person name="Adriaenssens E.M."/>
            <person name="Foster-Nyarko E."/>
            <person name="Jarju S."/>
            <person name="Secka A."/>
            <person name="Antonio M."/>
            <person name="Oren A."/>
            <person name="Chaudhuri R.R."/>
            <person name="La Ragione R."/>
            <person name="Hildebrand F."/>
            <person name="Pallen M.J."/>
        </authorList>
    </citation>
    <scope>NUCLEOTIDE SEQUENCE</scope>
    <source>
        <strain evidence="1">ChiHjej12B11-24981</strain>
    </source>
</reference>